<dbReference type="Pfam" id="PF05175">
    <property type="entry name" value="MTS"/>
    <property type="match status" value="1"/>
</dbReference>
<dbReference type="CDD" id="cd02440">
    <property type="entry name" value="AdoMet_MTases"/>
    <property type="match status" value="1"/>
</dbReference>
<dbReference type="PANTHER" id="PTHR18895:SF74">
    <property type="entry name" value="MTRF1L RELEASE FACTOR GLUTAMINE METHYLTRANSFERASE"/>
    <property type="match status" value="1"/>
</dbReference>
<dbReference type="InterPro" id="IPR007848">
    <property type="entry name" value="Small_mtfrase_dom"/>
</dbReference>
<evidence type="ECO:0000313" key="8">
    <source>
        <dbReference type="EMBL" id="ADH59966.1"/>
    </source>
</evidence>
<feature type="binding site" evidence="5">
    <location>
        <position position="185"/>
    </location>
    <ligand>
        <name>S-adenosyl-L-methionine</name>
        <dbReference type="ChEBI" id="CHEBI:59789"/>
    </ligand>
</feature>
<organism evidence="8 9">
    <name type="scientific">Thermoanaerobacter mathranii subsp. mathranii (strain DSM 11426 / CCUG 53645 / CIP 108742 / A3)</name>
    <dbReference type="NCBI Taxonomy" id="583358"/>
    <lineage>
        <taxon>Bacteria</taxon>
        <taxon>Bacillati</taxon>
        <taxon>Bacillota</taxon>
        <taxon>Clostridia</taxon>
        <taxon>Thermoanaerobacterales</taxon>
        <taxon>Thermoanaerobacteraceae</taxon>
        <taxon>Thermoanaerobacter</taxon>
    </lineage>
</organism>
<proteinExistence type="inferred from homology"/>
<feature type="binding site" evidence="5">
    <location>
        <begin position="117"/>
        <end position="121"/>
    </location>
    <ligand>
        <name>S-adenosyl-L-methionine</name>
        <dbReference type="ChEBI" id="CHEBI:59789"/>
    </ligand>
</feature>
<dbReference type="HAMAP" id="MF_02126">
    <property type="entry name" value="RF_methyltr_PrmC"/>
    <property type="match status" value="1"/>
</dbReference>
<dbReference type="GO" id="GO:0032259">
    <property type="term" value="P:methylation"/>
    <property type="evidence" value="ECO:0007669"/>
    <property type="project" value="UniProtKB-KW"/>
</dbReference>
<dbReference type="Proteomes" id="UP000002064">
    <property type="component" value="Chromosome"/>
</dbReference>
<dbReference type="Gene3D" id="1.10.8.10">
    <property type="entry name" value="DNA helicase RuvA subunit, C-terminal domain"/>
    <property type="match status" value="1"/>
</dbReference>
<dbReference type="PANTHER" id="PTHR18895">
    <property type="entry name" value="HEMK METHYLTRANSFERASE"/>
    <property type="match status" value="1"/>
</dbReference>
<evidence type="ECO:0000256" key="1">
    <source>
        <dbReference type="ARBA" id="ARBA00022603"/>
    </source>
</evidence>
<dbReference type="InterPro" id="IPR004556">
    <property type="entry name" value="HemK-like"/>
</dbReference>
<evidence type="ECO:0000313" key="9">
    <source>
        <dbReference type="Proteomes" id="UP000002064"/>
    </source>
</evidence>
<feature type="binding site" evidence="5">
    <location>
        <begin position="185"/>
        <end position="188"/>
    </location>
    <ligand>
        <name>substrate</name>
    </ligand>
</feature>
<name>A0ABM5LML7_THEM3</name>
<keyword evidence="1 5" id="KW-0489">Methyltransferase</keyword>
<comment type="catalytic activity">
    <reaction evidence="4 5">
        <text>L-glutaminyl-[peptide chain release factor] + S-adenosyl-L-methionine = N(5)-methyl-L-glutaminyl-[peptide chain release factor] + S-adenosyl-L-homocysteine + H(+)</text>
        <dbReference type="Rhea" id="RHEA:42896"/>
        <dbReference type="Rhea" id="RHEA-COMP:10271"/>
        <dbReference type="Rhea" id="RHEA-COMP:10272"/>
        <dbReference type="ChEBI" id="CHEBI:15378"/>
        <dbReference type="ChEBI" id="CHEBI:30011"/>
        <dbReference type="ChEBI" id="CHEBI:57856"/>
        <dbReference type="ChEBI" id="CHEBI:59789"/>
        <dbReference type="ChEBI" id="CHEBI:61891"/>
        <dbReference type="EC" id="2.1.1.297"/>
    </reaction>
</comment>
<protein>
    <recommendedName>
        <fullName evidence="5">Release factor glutamine methyltransferase</fullName>
        <shortName evidence="5">RF MTase</shortName>
        <ecNumber evidence="5">2.1.1.297</ecNumber>
    </recommendedName>
    <alternativeName>
        <fullName evidence="5">N5-glutamine methyltransferase PrmC</fullName>
    </alternativeName>
    <alternativeName>
        <fullName evidence="5">Protein-(glutamine-N5) MTase PrmC</fullName>
    </alternativeName>
    <alternativeName>
        <fullName evidence="5">Protein-glutamine N-methyltransferase PrmC</fullName>
    </alternativeName>
</protein>
<keyword evidence="9" id="KW-1185">Reference proteome</keyword>
<evidence type="ECO:0000256" key="2">
    <source>
        <dbReference type="ARBA" id="ARBA00022679"/>
    </source>
</evidence>
<reference evidence="8 9" key="1">
    <citation type="submission" date="2010-05" db="EMBL/GenBank/DDBJ databases">
        <title>Complete sequence of Thermoanaerobacter mathranii subsp. mathranii mathranii str. A3.</title>
        <authorList>
            <consortium name="US DOE Joint Genome Institute"/>
            <person name="Lucas S."/>
            <person name="Copeland A."/>
            <person name="Lapidus A."/>
            <person name="Cheng J.-F."/>
            <person name="Bruce D."/>
            <person name="Goodwin L."/>
            <person name="Pitluck S."/>
            <person name="Held B."/>
            <person name="Detter J.C."/>
            <person name="Han C."/>
            <person name="Tapia R."/>
            <person name="Land M."/>
            <person name="Hauser L."/>
            <person name="Kyrpides N."/>
            <person name="Mikhailova N."/>
            <person name="Zhou J."/>
            <person name="Hemme C."/>
            <person name="Woyke T."/>
        </authorList>
    </citation>
    <scope>NUCLEOTIDE SEQUENCE [LARGE SCALE GENOMIC DNA]</scope>
    <source>
        <strain evidence="8 9">A3</strain>
    </source>
</reference>
<dbReference type="NCBIfam" id="TIGR00536">
    <property type="entry name" value="hemK_fam"/>
    <property type="match status" value="1"/>
</dbReference>
<feature type="binding site" evidence="5">
    <location>
        <position position="140"/>
    </location>
    <ligand>
        <name>S-adenosyl-L-methionine</name>
        <dbReference type="ChEBI" id="CHEBI:59789"/>
    </ligand>
</feature>
<dbReference type="RefSeq" id="WP_013149620.1">
    <property type="nucleotide sequence ID" value="NC_014209.1"/>
</dbReference>
<evidence type="ECO:0000259" key="7">
    <source>
        <dbReference type="Pfam" id="PF17827"/>
    </source>
</evidence>
<dbReference type="InterPro" id="IPR029063">
    <property type="entry name" value="SAM-dependent_MTases_sf"/>
</dbReference>
<dbReference type="NCBIfam" id="TIGR03534">
    <property type="entry name" value="RF_mod_PrmC"/>
    <property type="match status" value="1"/>
</dbReference>
<dbReference type="InterPro" id="IPR050320">
    <property type="entry name" value="N5-glutamine_MTase"/>
</dbReference>
<dbReference type="PROSITE" id="PS00092">
    <property type="entry name" value="N6_MTASE"/>
    <property type="match status" value="1"/>
</dbReference>
<evidence type="ECO:0000259" key="6">
    <source>
        <dbReference type="Pfam" id="PF05175"/>
    </source>
</evidence>
<dbReference type="EMBL" id="CP002032">
    <property type="protein sequence ID" value="ADH59966.1"/>
    <property type="molecule type" value="Genomic_DNA"/>
</dbReference>
<dbReference type="InterPro" id="IPR002052">
    <property type="entry name" value="DNA_methylase_N6_adenine_CS"/>
</dbReference>
<evidence type="ECO:0000256" key="5">
    <source>
        <dbReference type="HAMAP-Rule" id="MF_02126"/>
    </source>
</evidence>
<comment type="similarity">
    <text evidence="5">Belongs to the protein N5-glutamine methyltransferase family. PrmC subfamily.</text>
</comment>
<comment type="caution">
    <text evidence="5">Lacks conserved residue(s) required for the propagation of feature annotation.</text>
</comment>
<dbReference type="InterPro" id="IPR019874">
    <property type="entry name" value="RF_methyltr_PrmC"/>
</dbReference>
<gene>
    <name evidence="5" type="primary">prmC</name>
    <name evidence="8" type="ordered locus">Tmath_0182</name>
</gene>
<feature type="domain" description="Methyltransferase small" evidence="6">
    <location>
        <begin position="96"/>
        <end position="194"/>
    </location>
</feature>
<evidence type="ECO:0000256" key="3">
    <source>
        <dbReference type="ARBA" id="ARBA00022691"/>
    </source>
</evidence>
<evidence type="ECO:0000256" key="4">
    <source>
        <dbReference type="ARBA" id="ARBA00048391"/>
    </source>
</evidence>
<accession>A0ABM5LML7</accession>
<dbReference type="EC" id="2.1.1.297" evidence="5"/>
<sequence>MKVYEAINWGAKELKGVCDNPRLEAELLLAHCFEINRTALFLRREEEISKEQLERFLEFINMRKSHIPYQYIVKKQYFMGLEFFVDENVLIPRPETEILVEETLKRLKRGDVVLDIGTGSGAIAVSIAKYFPDCTVYAVDISKKAIEIAKHNAKKQGVLDRIFFIESDLFCNLPPNLKFDFIVSNPPYIKKREIELLQEEVKKEPIVALDGGEDGLFFYKKIIREAPFYIKSGGKIGFEIGYSQKEEVTTLLEESGFKDVEIIKDLAGIDRVIIAEHKL</sequence>
<keyword evidence="3 5" id="KW-0949">S-adenosyl-L-methionine</keyword>
<feature type="domain" description="Release factor glutamine methyltransferase N-terminal" evidence="7">
    <location>
        <begin position="5"/>
        <end position="73"/>
    </location>
</feature>
<dbReference type="GO" id="GO:0008168">
    <property type="term" value="F:methyltransferase activity"/>
    <property type="evidence" value="ECO:0007669"/>
    <property type="project" value="UniProtKB-KW"/>
</dbReference>
<comment type="function">
    <text evidence="5">Methylates the class 1 translation termination release factors RF1/PrfA and RF2/PrfB on the glutamine residue of the universally conserved GGQ motif.</text>
</comment>
<keyword evidence="2 5" id="KW-0808">Transferase</keyword>
<dbReference type="Pfam" id="PF17827">
    <property type="entry name" value="PrmC_N"/>
    <property type="match status" value="1"/>
</dbReference>
<dbReference type="InterPro" id="IPR040758">
    <property type="entry name" value="PrmC_N"/>
</dbReference>
<dbReference type="Gene3D" id="3.40.50.150">
    <property type="entry name" value="Vaccinia Virus protein VP39"/>
    <property type="match status" value="1"/>
</dbReference>
<dbReference type="SUPFAM" id="SSF53335">
    <property type="entry name" value="S-adenosyl-L-methionine-dependent methyltransferases"/>
    <property type="match status" value="1"/>
</dbReference>